<sequence length="494" mass="56205">MEDTTENNTLELLEEGDGTFFSTFNAAPKTFKIHKKLVPQPIMNCSNAFSQISKIDETFALDVDGTFATFSAGPKKFRPKKLAPQVNASNAFSPSLSEANLSKEVRNITKDSSQDFPVPGHPRTISKRCSRILSSSEKLRCQYKTVHCSFTSNPPCIEDKEPESSSSEEDVNPNFCDTPISPIFPPSLNDKIVEDQERPSSCLSMDKSFDSNLAVTKNVYDLSDFSAVLNDIRNTTKSKSRISDAVDNDIVSEPYNVSELSGSEECTPENIRILKKSLKKSTKVSARANSDSSCDVRRLNVREDDESNFMVRRSSSCNKNVKKKKSIFTDHDLSVRLLTKGKARKKPLPLMETFIEHQPYSHSQTKIKGKENIQIKRPAYWATNKLYEFLRLKLEPRFGEKWKKIAVNFVCSLSDLVTKTINCHSLQERAHLTEILKADFITLELARCDFEFYDFMIMFLPDEYINITVPSLLPYTEKLNVLNFKPKNLYRSYF</sequence>
<dbReference type="Proteomes" id="UP001152759">
    <property type="component" value="Chromosome 6"/>
</dbReference>
<evidence type="ECO:0000313" key="2">
    <source>
        <dbReference type="Proteomes" id="UP001152759"/>
    </source>
</evidence>
<organism evidence="1 2">
    <name type="scientific">Bemisia tabaci</name>
    <name type="common">Sweetpotato whitefly</name>
    <name type="synonym">Aleurodes tabaci</name>
    <dbReference type="NCBI Taxonomy" id="7038"/>
    <lineage>
        <taxon>Eukaryota</taxon>
        <taxon>Metazoa</taxon>
        <taxon>Ecdysozoa</taxon>
        <taxon>Arthropoda</taxon>
        <taxon>Hexapoda</taxon>
        <taxon>Insecta</taxon>
        <taxon>Pterygota</taxon>
        <taxon>Neoptera</taxon>
        <taxon>Paraneoptera</taxon>
        <taxon>Hemiptera</taxon>
        <taxon>Sternorrhyncha</taxon>
        <taxon>Aleyrodoidea</taxon>
        <taxon>Aleyrodidae</taxon>
        <taxon>Aleyrodinae</taxon>
        <taxon>Bemisia</taxon>
    </lineage>
</organism>
<dbReference type="AlphaFoldDB" id="A0A9P0CAS8"/>
<evidence type="ECO:0000313" key="1">
    <source>
        <dbReference type="EMBL" id="CAH0773730.1"/>
    </source>
</evidence>
<protein>
    <submittedName>
        <fullName evidence="1">Uncharacterized protein</fullName>
    </submittedName>
</protein>
<accession>A0A9P0CAS8</accession>
<gene>
    <name evidence="1" type="ORF">BEMITA_LOCUS10176</name>
</gene>
<dbReference type="EMBL" id="OU963867">
    <property type="protein sequence ID" value="CAH0773730.1"/>
    <property type="molecule type" value="Genomic_DNA"/>
</dbReference>
<keyword evidence="2" id="KW-1185">Reference proteome</keyword>
<name>A0A9P0CAS8_BEMTA</name>
<proteinExistence type="predicted"/>
<reference evidence="1" key="1">
    <citation type="submission" date="2021-12" db="EMBL/GenBank/DDBJ databases">
        <authorList>
            <person name="King R."/>
        </authorList>
    </citation>
    <scope>NUCLEOTIDE SEQUENCE</scope>
</reference>